<evidence type="ECO:0000259" key="2">
    <source>
        <dbReference type="Pfam" id="PF20152"/>
    </source>
</evidence>
<feature type="transmembrane region" description="Helical" evidence="1">
    <location>
        <begin position="92"/>
        <end position="118"/>
    </location>
</feature>
<dbReference type="PANTHER" id="PTHR40465:SF1">
    <property type="entry name" value="DUF6534 DOMAIN-CONTAINING PROTEIN"/>
    <property type="match status" value="1"/>
</dbReference>
<evidence type="ECO:0000256" key="1">
    <source>
        <dbReference type="SAM" id="Phobius"/>
    </source>
</evidence>
<feature type="transmembrane region" description="Helical" evidence="1">
    <location>
        <begin position="21"/>
        <end position="43"/>
    </location>
</feature>
<keyword evidence="1" id="KW-0812">Transmembrane</keyword>
<keyword evidence="1" id="KW-1133">Transmembrane helix</keyword>
<feature type="transmembrane region" description="Helical" evidence="1">
    <location>
        <begin position="130"/>
        <end position="154"/>
    </location>
</feature>
<dbReference type="EMBL" id="SGPM01000259">
    <property type="protein sequence ID" value="THH27351.1"/>
    <property type="molecule type" value="Genomic_DNA"/>
</dbReference>
<keyword evidence="4" id="KW-1185">Reference proteome</keyword>
<dbReference type="InterPro" id="IPR045339">
    <property type="entry name" value="DUF6534"/>
</dbReference>
<feature type="domain" description="DUF6534" evidence="2">
    <location>
        <begin position="139"/>
        <end position="209"/>
    </location>
</feature>
<sequence>MMLMQSVNYWTTYRRDPTWMKLYVGLLLFADTLNSVFNMAWIYNVLVNNFGNDAALERADWLFESQEAMAGITAMFVQLFYAWRIHVLLRNVWIVSMVVITSLVAGFSGVGTAIAVSIRPDFAGFQHLKVIVIIWLVGSAVCDILIAMTLLIHLRKYRTGILAPDTVLTRITRVIMSTGLLTSTFALADVIAFLATPLGIHIAFNYTLVKL</sequence>
<feature type="transmembrane region" description="Helical" evidence="1">
    <location>
        <begin position="174"/>
        <end position="204"/>
    </location>
</feature>
<keyword evidence="1" id="KW-0472">Membrane</keyword>
<dbReference type="Pfam" id="PF20152">
    <property type="entry name" value="DUF6534"/>
    <property type="match status" value="1"/>
</dbReference>
<organism evidence="3 4">
    <name type="scientific">Antrodiella citrinella</name>
    <dbReference type="NCBI Taxonomy" id="2447956"/>
    <lineage>
        <taxon>Eukaryota</taxon>
        <taxon>Fungi</taxon>
        <taxon>Dikarya</taxon>
        <taxon>Basidiomycota</taxon>
        <taxon>Agaricomycotina</taxon>
        <taxon>Agaricomycetes</taxon>
        <taxon>Polyporales</taxon>
        <taxon>Steccherinaceae</taxon>
        <taxon>Antrodiella</taxon>
    </lineage>
</organism>
<feature type="transmembrane region" description="Helical" evidence="1">
    <location>
        <begin position="68"/>
        <end position="85"/>
    </location>
</feature>
<dbReference type="PANTHER" id="PTHR40465">
    <property type="entry name" value="CHROMOSOME 1, WHOLE GENOME SHOTGUN SEQUENCE"/>
    <property type="match status" value="1"/>
</dbReference>
<evidence type="ECO:0000313" key="3">
    <source>
        <dbReference type="EMBL" id="THH27351.1"/>
    </source>
</evidence>
<dbReference type="AlphaFoldDB" id="A0A4S4MQH3"/>
<reference evidence="3 4" key="1">
    <citation type="submission" date="2019-02" db="EMBL/GenBank/DDBJ databases">
        <title>Genome sequencing of the rare red list fungi Antrodiella citrinella (Flaviporus citrinellus).</title>
        <authorList>
            <person name="Buettner E."/>
            <person name="Kellner H."/>
        </authorList>
    </citation>
    <scope>NUCLEOTIDE SEQUENCE [LARGE SCALE GENOMIC DNA]</scope>
    <source>
        <strain evidence="3 4">DSM 108506</strain>
    </source>
</reference>
<accession>A0A4S4MQH3</accession>
<gene>
    <name evidence="3" type="ORF">EUX98_g6838</name>
</gene>
<dbReference type="OrthoDB" id="3183258at2759"/>
<protein>
    <recommendedName>
        <fullName evidence="2">DUF6534 domain-containing protein</fullName>
    </recommendedName>
</protein>
<dbReference type="Proteomes" id="UP000308730">
    <property type="component" value="Unassembled WGS sequence"/>
</dbReference>
<evidence type="ECO:0000313" key="4">
    <source>
        <dbReference type="Proteomes" id="UP000308730"/>
    </source>
</evidence>
<proteinExistence type="predicted"/>
<name>A0A4S4MQH3_9APHY</name>
<comment type="caution">
    <text evidence="3">The sequence shown here is derived from an EMBL/GenBank/DDBJ whole genome shotgun (WGS) entry which is preliminary data.</text>
</comment>